<dbReference type="GO" id="GO:0000160">
    <property type="term" value="P:phosphorelay signal transduction system"/>
    <property type="evidence" value="ECO:0007669"/>
    <property type="project" value="InterPro"/>
</dbReference>
<sequence length="137" mass="15486">MQILLVEDSEADAFLTQAAFETLTVPPQFTVCADGLFAIEHLQGLLREQHPLPDLLLVDINMPRMDGFELIAYLKSSEELRHLPILVFSTSSAPQDVRRSYESHASSYICKPVSYPDYDRVVQAVEAFWMNTARLPS</sequence>
<dbReference type="AlphaFoldDB" id="H8GU43"/>
<protein>
    <submittedName>
        <fullName evidence="3">CheY-like two-component hybrid sensor and regulator</fullName>
    </submittedName>
</protein>
<gene>
    <name evidence="3" type="ordered locus">DGo_CA0258</name>
</gene>
<accession>H8GU43</accession>
<dbReference type="RefSeq" id="WP_014683668.1">
    <property type="nucleotide sequence ID" value="NC_017790.1"/>
</dbReference>
<dbReference type="Gene3D" id="3.40.50.2300">
    <property type="match status" value="1"/>
</dbReference>
<reference evidence="3 4" key="1">
    <citation type="journal article" date="2012" name="PLoS ONE">
        <title>Genome sequence and transcriptome analysis of the radioresistant bacterium Deinococcus gobiensis: insights into the extreme environmental adaptations.</title>
        <authorList>
            <person name="Yuan M."/>
            <person name="Chen M."/>
            <person name="Zhang W."/>
            <person name="Lu W."/>
            <person name="Wang J."/>
            <person name="Yang M."/>
            <person name="Zhao P."/>
            <person name="Tang R."/>
            <person name="Li X."/>
            <person name="Hao Y."/>
            <person name="Zhou Z."/>
            <person name="Zhan Y."/>
            <person name="Yu H."/>
            <person name="Teng C."/>
            <person name="Yan Y."/>
            <person name="Ping S."/>
            <person name="Wang Y."/>
            <person name="Lin M."/>
        </authorList>
    </citation>
    <scope>NUCLEOTIDE SEQUENCE [LARGE SCALE GENOMIC DNA]</scope>
    <source>
        <strain evidence="3 4">I-0</strain>
    </source>
</reference>
<dbReference type="PANTHER" id="PTHR44520:SF2">
    <property type="entry name" value="RESPONSE REGULATOR RCP1"/>
    <property type="match status" value="1"/>
</dbReference>
<dbReference type="EMBL" id="CP002191">
    <property type="protein sequence ID" value="AFD24185.1"/>
    <property type="molecule type" value="Genomic_DNA"/>
</dbReference>
<evidence type="ECO:0000259" key="2">
    <source>
        <dbReference type="PROSITE" id="PS50110"/>
    </source>
</evidence>
<feature type="domain" description="Response regulatory" evidence="2">
    <location>
        <begin position="2"/>
        <end position="126"/>
    </location>
</feature>
<dbReference type="PANTHER" id="PTHR44520">
    <property type="entry name" value="RESPONSE REGULATOR RCP1-RELATED"/>
    <property type="match status" value="1"/>
</dbReference>
<proteinExistence type="predicted"/>
<keyword evidence="1" id="KW-0597">Phosphoprotein</keyword>
<dbReference type="Proteomes" id="UP000007575">
    <property type="component" value="Chromosome"/>
</dbReference>
<feature type="modified residue" description="4-aspartylphosphate" evidence="1">
    <location>
        <position position="59"/>
    </location>
</feature>
<name>H8GU43_DEIGI</name>
<dbReference type="Pfam" id="PF00072">
    <property type="entry name" value="Response_reg"/>
    <property type="match status" value="1"/>
</dbReference>
<dbReference type="InterPro" id="IPR001789">
    <property type="entry name" value="Sig_transdc_resp-reg_receiver"/>
</dbReference>
<dbReference type="SMART" id="SM00448">
    <property type="entry name" value="REC"/>
    <property type="match status" value="1"/>
</dbReference>
<evidence type="ECO:0000256" key="1">
    <source>
        <dbReference type="PROSITE-ProRule" id="PRU00169"/>
    </source>
</evidence>
<dbReference type="InterPro" id="IPR011006">
    <property type="entry name" value="CheY-like_superfamily"/>
</dbReference>
<dbReference type="HOGENOM" id="CLU_000445_69_17_0"/>
<dbReference type="CDD" id="cd17557">
    <property type="entry name" value="REC_Rcp-like"/>
    <property type="match status" value="1"/>
</dbReference>
<evidence type="ECO:0000313" key="4">
    <source>
        <dbReference type="Proteomes" id="UP000007575"/>
    </source>
</evidence>
<dbReference type="KEGG" id="dgo:DGo_CA0258"/>
<evidence type="ECO:0000313" key="3">
    <source>
        <dbReference type="EMBL" id="AFD24185.1"/>
    </source>
</evidence>
<dbReference type="eggNOG" id="COG0784">
    <property type="taxonomic scope" value="Bacteria"/>
</dbReference>
<keyword evidence="4" id="KW-1185">Reference proteome</keyword>
<dbReference type="PATRIC" id="fig|745776.4.peg.265"/>
<dbReference type="STRING" id="745776.DGo_CA0258"/>
<dbReference type="SUPFAM" id="SSF52172">
    <property type="entry name" value="CheY-like"/>
    <property type="match status" value="1"/>
</dbReference>
<organism evidence="3 4">
    <name type="scientific">Deinococcus gobiensis (strain DSM 21396 / JCM 16679 / CGMCC 1.7299 / I-0)</name>
    <dbReference type="NCBI Taxonomy" id="745776"/>
    <lineage>
        <taxon>Bacteria</taxon>
        <taxon>Thermotogati</taxon>
        <taxon>Deinococcota</taxon>
        <taxon>Deinococci</taxon>
        <taxon>Deinococcales</taxon>
        <taxon>Deinococcaceae</taxon>
        <taxon>Deinococcus</taxon>
    </lineage>
</organism>
<dbReference type="PROSITE" id="PS50110">
    <property type="entry name" value="RESPONSE_REGULATORY"/>
    <property type="match status" value="1"/>
</dbReference>
<dbReference type="InterPro" id="IPR052893">
    <property type="entry name" value="TCS_response_regulator"/>
</dbReference>